<protein>
    <recommendedName>
        <fullName evidence="2">Phenylacetate--CoA ligase family protein</fullName>
    </recommendedName>
</protein>
<dbReference type="EMBL" id="CP107246">
    <property type="protein sequence ID" value="WIM06512.1"/>
    <property type="molecule type" value="Genomic_DNA"/>
</dbReference>
<dbReference type="SUPFAM" id="SSF56801">
    <property type="entry name" value="Acetyl-CoA synthetase-like"/>
    <property type="match status" value="1"/>
</dbReference>
<organism evidence="1">
    <name type="scientific">Candidatus Nitricoxidivorans perseverans</name>
    <dbReference type="NCBI Taxonomy" id="2975601"/>
    <lineage>
        <taxon>Bacteria</taxon>
        <taxon>Pseudomonadati</taxon>
        <taxon>Pseudomonadota</taxon>
        <taxon>Betaproteobacteria</taxon>
        <taxon>Nitrosomonadales</taxon>
        <taxon>Sterolibacteriaceae</taxon>
        <taxon>Candidatus Nitricoxidivorans</taxon>
    </lineage>
</organism>
<name>A0AA49FNE1_9PROT</name>
<dbReference type="Proteomes" id="UP001234916">
    <property type="component" value="Chromosome"/>
</dbReference>
<evidence type="ECO:0000313" key="1">
    <source>
        <dbReference type="EMBL" id="WIM06512.1"/>
    </source>
</evidence>
<dbReference type="PANTHER" id="PTHR36932">
    <property type="entry name" value="CAPSULAR POLYSACCHARIDE BIOSYNTHESIS PROTEIN"/>
    <property type="match status" value="1"/>
</dbReference>
<gene>
    <name evidence="1" type="ORF">OHM77_04395</name>
</gene>
<dbReference type="KEGG" id="npv:OHM77_04395"/>
<dbReference type="Gene3D" id="3.40.50.12780">
    <property type="entry name" value="N-terminal domain of ligase-like"/>
    <property type="match status" value="1"/>
</dbReference>
<evidence type="ECO:0008006" key="2">
    <source>
        <dbReference type="Google" id="ProtNLM"/>
    </source>
</evidence>
<accession>A0AA49FNE1</accession>
<dbReference type="InterPro" id="IPR053158">
    <property type="entry name" value="CapK_Type1_Caps_Biosynth"/>
</dbReference>
<proteinExistence type="predicted"/>
<dbReference type="PANTHER" id="PTHR36932:SF1">
    <property type="entry name" value="CAPSULAR POLYSACCHARIDE BIOSYNTHESIS PROTEIN"/>
    <property type="match status" value="1"/>
</dbReference>
<dbReference type="AlphaFoldDB" id="A0AA49FNE1"/>
<reference evidence="1" key="1">
    <citation type="journal article" date="2023" name="Nat. Microbiol.">
        <title>Enrichment and characterization of a nitric oxide-reducing microbial community in a continuous bioreactor.</title>
        <authorList>
            <person name="Garrido-Amador P."/>
            <person name="Stortenbeker N."/>
            <person name="Wessels H.J.C.T."/>
            <person name="Speth D.R."/>
            <person name="Garcia-Heredia I."/>
            <person name="Kartal B."/>
        </authorList>
    </citation>
    <scope>NUCLEOTIDE SEQUENCE</scope>
    <source>
        <strain evidence="1">MAG1</strain>
    </source>
</reference>
<sequence length="409" mass="46276">MGLDDLLAHQRMTRPSLLEKQRRDLAGIIAFAADNTDYYRDRFAGLDLDGRLSEELPLLTKEDIAANLDTLLTRGARDRARIGHTGGSTGRPTPFWYDEAKHELMRAGMARSYMMSGWRLGQRIVNFWGAARDIGAGGVFDNTATERTLPAQQHDEATLAGWAETLRSYRPALLQGYASILAELARFVADTRQPMPDSLIGVYSTAETLDDRQRGLMERAFSCKVFNQYGSREIPNIACECRHGNMHVFTDMVWLESLNIDKGEEGDRLIVTSLTNRLMPMIRYDIGDSGRLKEGDCACGSPFPLMEMGLCRRNDLIRTTDGRRIHPSFFNRLLYGMTQIRQYQWIQSAPDRIVLNVVATPALSSEITDSLQESIRRDIDARMTLELNHIEEIARTISGKHRFVINRIA</sequence>
<dbReference type="InterPro" id="IPR042099">
    <property type="entry name" value="ANL_N_sf"/>
</dbReference>